<keyword evidence="2" id="KW-1185">Reference proteome</keyword>
<organism evidence="1 2">
    <name type="scientific">Mollisia scopiformis</name>
    <name type="common">Conifer needle endophyte fungus</name>
    <name type="synonym">Phialocephala scopiformis</name>
    <dbReference type="NCBI Taxonomy" id="149040"/>
    <lineage>
        <taxon>Eukaryota</taxon>
        <taxon>Fungi</taxon>
        <taxon>Dikarya</taxon>
        <taxon>Ascomycota</taxon>
        <taxon>Pezizomycotina</taxon>
        <taxon>Leotiomycetes</taxon>
        <taxon>Helotiales</taxon>
        <taxon>Mollisiaceae</taxon>
        <taxon>Mollisia</taxon>
    </lineage>
</organism>
<dbReference type="EMBL" id="KQ947414">
    <property type="protein sequence ID" value="KUJ17279.1"/>
    <property type="molecule type" value="Genomic_DNA"/>
</dbReference>
<evidence type="ECO:0000313" key="1">
    <source>
        <dbReference type="EMBL" id="KUJ17279.1"/>
    </source>
</evidence>
<dbReference type="Proteomes" id="UP000070700">
    <property type="component" value="Unassembled WGS sequence"/>
</dbReference>
<dbReference type="KEGG" id="psco:LY89DRAFT_50065"/>
<accession>A0A194XAV5</accession>
<dbReference type="RefSeq" id="XP_018071634.1">
    <property type="nucleotide sequence ID" value="XM_018207958.1"/>
</dbReference>
<evidence type="ECO:0000313" key="2">
    <source>
        <dbReference type="Proteomes" id="UP000070700"/>
    </source>
</evidence>
<dbReference type="InParanoid" id="A0A194XAV5"/>
<reference evidence="1 2" key="1">
    <citation type="submission" date="2015-10" db="EMBL/GenBank/DDBJ databases">
        <title>Full genome of DAOMC 229536 Phialocephala scopiformis, a fungal endophyte of spruce producing the potent anti-insectan compound rugulosin.</title>
        <authorList>
            <consortium name="DOE Joint Genome Institute"/>
            <person name="Walker A.K."/>
            <person name="Frasz S.L."/>
            <person name="Seifert K.A."/>
            <person name="Miller J.D."/>
            <person name="Mondo S.J."/>
            <person name="Labutti K."/>
            <person name="Lipzen A."/>
            <person name="Dockter R."/>
            <person name="Kennedy M."/>
            <person name="Grigoriev I.V."/>
            <person name="Spatafora J.W."/>
        </authorList>
    </citation>
    <scope>NUCLEOTIDE SEQUENCE [LARGE SCALE GENOMIC DNA]</scope>
    <source>
        <strain evidence="1 2">CBS 120377</strain>
    </source>
</reference>
<dbReference type="AlphaFoldDB" id="A0A194XAV5"/>
<protein>
    <submittedName>
        <fullName evidence="1">Uncharacterized protein</fullName>
    </submittedName>
</protein>
<name>A0A194XAV5_MOLSC</name>
<gene>
    <name evidence="1" type="ORF">LY89DRAFT_50065</name>
</gene>
<sequence length="209" mass="23941">MAYEYLWTSILELTHLILNCKKRGGRRLHIYTSDIDDYLRICIALRLLFLRTFLILSMISAHISCPHHLACSGLLYRPSTVRVQIGICGQTMRIWKFFGALLAHLLGCPITYARLEGWITRKTRYTPLRNHTLVKLCARLVYSTATSGDFSKKGTFYRKTRAHNLRQRHRGVSFGRSSCPMSMPSHVCLLATVTSKIVPPHSSFGPFHF</sequence>
<dbReference type="GeneID" id="28817684"/>
<proteinExistence type="predicted"/>